<gene>
    <name evidence="2" type="ORF">B0F90DRAFT_398542</name>
</gene>
<proteinExistence type="predicted"/>
<comment type="caution">
    <text evidence="2">The sequence shown here is derived from an EMBL/GenBank/DDBJ whole genome shotgun (WGS) entry which is preliminary data.</text>
</comment>
<feature type="chain" id="PRO_5041977900" evidence="1">
    <location>
        <begin position="18"/>
        <end position="169"/>
    </location>
</feature>
<dbReference type="AlphaFoldDB" id="A0AAD4M3H4"/>
<dbReference type="EMBL" id="WTXG01000017">
    <property type="protein sequence ID" value="KAI0300681.1"/>
    <property type="molecule type" value="Genomic_DNA"/>
</dbReference>
<protein>
    <submittedName>
        <fullName evidence="2">Uncharacterized protein</fullName>
    </submittedName>
</protein>
<evidence type="ECO:0000313" key="2">
    <source>
        <dbReference type="EMBL" id="KAI0300681.1"/>
    </source>
</evidence>
<dbReference type="Proteomes" id="UP001203297">
    <property type="component" value="Unassembled WGS sequence"/>
</dbReference>
<name>A0AAD4M3H4_9AGAM</name>
<keyword evidence="1" id="KW-0732">Signal</keyword>
<sequence length="169" mass="18986">MWFLQAALHQNALPCIAELLRVAPGVVLPWVVGLQTGLPRQGCARMSAMTRFKPGILYCGSQLLLNPSGLITERLNPDDRCTDKQMMKSSTFARHSAWPRVEPKLLCPQDQVFFKENTISAALRGGVEFPAGKRPPIETCWRLRVTDYNHSLFSECISITRLLSSVWSE</sequence>
<evidence type="ECO:0000256" key="1">
    <source>
        <dbReference type="SAM" id="SignalP"/>
    </source>
</evidence>
<accession>A0AAD4M3H4</accession>
<reference evidence="2" key="1">
    <citation type="journal article" date="2022" name="New Phytol.">
        <title>Evolutionary transition to the ectomycorrhizal habit in the genomes of a hyperdiverse lineage of mushroom-forming fungi.</title>
        <authorList>
            <person name="Looney B."/>
            <person name="Miyauchi S."/>
            <person name="Morin E."/>
            <person name="Drula E."/>
            <person name="Courty P.E."/>
            <person name="Kohler A."/>
            <person name="Kuo A."/>
            <person name="LaButti K."/>
            <person name="Pangilinan J."/>
            <person name="Lipzen A."/>
            <person name="Riley R."/>
            <person name="Andreopoulos W."/>
            <person name="He G."/>
            <person name="Johnson J."/>
            <person name="Nolan M."/>
            <person name="Tritt A."/>
            <person name="Barry K.W."/>
            <person name="Grigoriev I.V."/>
            <person name="Nagy L.G."/>
            <person name="Hibbett D."/>
            <person name="Henrissat B."/>
            <person name="Matheny P.B."/>
            <person name="Labbe J."/>
            <person name="Martin F.M."/>
        </authorList>
    </citation>
    <scope>NUCLEOTIDE SEQUENCE</scope>
    <source>
        <strain evidence="2">BPL690</strain>
    </source>
</reference>
<feature type="signal peptide" evidence="1">
    <location>
        <begin position="1"/>
        <end position="17"/>
    </location>
</feature>
<organism evidence="2 3">
    <name type="scientific">Multifurca ochricompacta</name>
    <dbReference type="NCBI Taxonomy" id="376703"/>
    <lineage>
        <taxon>Eukaryota</taxon>
        <taxon>Fungi</taxon>
        <taxon>Dikarya</taxon>
        <taxon>Basidiomycota</taxon>
        <taxon>Agaricomycotina</taxon>
        <taxon>Agaricomycetes</taxon>
        <taxon>Russulales</taxon>
        <taxon>Russulaceae</taxon>
        <taxon>Multifurca</taxon>
    </lineage>
</organism>
<keyword evidence="3" id="KW-1185">Reference proteome</keyword>
<evidence type="ECO:0000313" key="3">
    <source>
        <dbReference type="Proteomes" id="UP001203297"/>
    </source>
</evidence>